<dbReference type="Pfam" id="PF00085">
    <property type="entry name" value="Thioredoxin"/>
    <property type="match status" value="1"/>
</dbReference>
<evidence type="ECO:0000256" key="2">
    <source>
        <dbReference type="SAM" id="MobiDB-lite"/>
    </source>
</evidence>
<reference evidence="4 5" key="1">
    <citation type="submission" date="2016-09" db="EMBL/GenBank/DDBJ databases">
        <title>Extensive genetic diversity and differential bi-allelic expression allows diatom success in the polar Southern Ocean.</title>
        <authorList>
            <consortium name="DOE Joint Genome Institute"/>
            <person name="Mock T."/>
            <person name="Otillar R.P."/>
            <person name="Strauss J."/>
            <person name="Dupont C."/>
            <person name="Frickenhaus S."/>
            <person name="Maumus F."/>
            <person name="Mcmullan M."/>
            <person name="Sanges R."/>
            <person name="Schmutz J."/>
            <person name="Toseland A."/>
            <person name="Valas R."/>
            <person name="Veluchamy A."/>
            <person name="Ward B.J."/>
            <person name="Allen A."/>
            <person name="Barry K."/>
            <person name="Falciatore A."/>
            <person name="Ferrante M."/>
            <person name="Fortunato A.E."/>
            <person name="Gloeckner G."/>
            <person name="Gruber A."/>
            <person name="Hipkin R."/>
            <person name="Janech M."/>
            <person name="Kroth P."/>
            <person name="Leese F."/>
            <person name="Lindquist E."/>
            <person name="Lyon B.R."/>
            <person name="Martin J."/>
            <person name="Mayer C."/>
            <person name="Parker M."/>
            <person name="Quesneville H."/>
            <person name="Raymond J."/>
            <person name="Uhlig C."/>
            <person name="Valentin K.U."/>
            <person name="Worden A.Z."/>
            <person name="Armbrust E.V."/>
            <person name="Bowler C."/>
            <person name="Green B."/>
            <person name="Moulton V."/>
            <person name="Van Oosterhout C."/>
            <person name="Grigoriev I."/>
        </authorList>
    </citation>
    <scope>NUCLEOTIDE SEQUENCE [LARGE SCALE GENOMIC DNA]</scope>
    <source>
        <strain evidence="4 5">CCMP1102</strain>
    </source>
</reference>
<dbReference type="PANTHER" id="PTHR43601:SF32">
    <property type="entry name" value="THIOREDOXIN-LIKE 2-2, CHLOROPLASTIC"/>
    <property type="match status" value="1"/>
</dbReference>
<sequence length="224" mass="25252">MIQVTDIQQYKDEVVDAKDSAIVVVRFYATWCKACKSIEGNYHRLGQEFPSDVVKFVEVPLTKDNAYLHKGLNIPSLPYAHIYYNNDCHNDDNKLTSTTCTVSSSSSFSSSASTLVEELKINKNKFSNFRRIIRSYANRECEVYYSTTPSSPSNNNNNDDDGVNNKNNKDNDMDEGIIKVLSTSPHHHKSNNDDNNADGNAKTTSTSKRNRKDLTTDESFLSIL</sequence>
<dbReference type="CDD" id="cd02961">
    <property type="entry name" value="PDI_a_family"/>
    <property type="match status" value="1"/>
</dbReference>
<dbReference type="AlphaFoldDB" id="A0A1E7ENC5"/>
<evidence type="ECO:0000256" key="1">
    <source>
        <dbReference type="ARBA" id="ARBA00008987"/>
    </source>
</evidence>
<feature type="domain" description="Thioredoxin" evidence="3">
    <location>
        <begin position="5"/>
        <end position="88"/>
    </location>
</feature>
<dbReference type="EMBL" id="KV784386">
    <property type="protein sequence ID" value="OEU07354.1"/>
    <property type="molecule type" value="Genomic_DNA"/>
</dbReference>
<keyword evidence="5" id="KW-1185">Reference proteome</keyword>
<evidence type="ECO:0000259" key="3">
    <source>
        <dbReference type="Pfam" id="PF00085"/>
    </source>
</evidence>
<proteinExistence type="inferred from homology"/>
<organism evidence="4 5">
    <name type="scientific">Fragilariopsis cylindrus CCMP1102</name>
    <dbReference type="NCBI Taxonomy" id="635003"/>
    <lineage>
        <taxon>Eukaryota</taxon>
        <taxon>Sar</taxon>
        <taxon>Stramenopiles</taxon>
        <taxon>Ochrophyta</taxon>
        <taxon>Bacillariophyta</taxon>
        <taxon>Bacillariophyceae</taxon>
        <taxon>Bacillariophycidae</taxon>
        <taxon>Bacillariales</taxon>
        <taxon>Bacillariaceae</taxon>
        <taxon>Fragilariopsis</taxon>
    </lineage>
</organism>
<accession>A0A1E7ENC5</accession>
<dbReference type="InterPro" id="IPR036249">
    <property type="entry name" value="Thioredoxin-like_sf"/>
</dbReference>
<dbReference type="KEGG" id="fcy:FRACYDRAFT_213160"/>
<evidence type="ECO:0000313" key="5">
    <source>
        <dbReference type="Proteomes" id="UP000095751"/>
    </source>
</evidence>
<dbReference type="GO" id="GO:0045454">
    <property type="term" value="P:cell redox homeostasis"/>
    <property type="evidence" value="ECO:0007669"/>
    <property type="project" value="TreeGrafter"/>
</dbReference>
<gene>
    <name evidence="4" type="ORF">FRACYDRAFT_213160</name>
</gene>
<evidence type="ECO:0000313" key="4">
    <source>
        <dbReference type="EMBL" id="OEU07354.1"/>
    </source>
</evidence>
<comment type="similarity">
    <text evidence="1">Belongs to the thioredoxin family.</text>
</comment>
<dbReference type="SUPFAM" id="SSF52833">
    <property type="entry name" value="Thioredoxin-like"/>
    <property type="match status" value="1"/>
</dbReference>
<protein>
    <recommendedName>
        <fullName evidence="3">Thioredoxin domain-containing protein</fullName>
    </recommendedName>
</protein>
<dbReference type="OrthoDB" id="2121326at2759"/>
<dbReference type="Gene3D" id="3.40.30.10">
    <property type="entry name" value="Glutaredoxin"/>
    <property type="match status" value="1"/>
</dbReference>
<dbReference type="InParanoid" id="A0A1E7ENC5"/>
<name>A0A1E7ENC5_9STRA</name>
<dbReference type="PANTHER" id="PTHR43601">
    <property type="entry name" value="THIOREDOXIN, MITOCHONDRIAL"/>
    <property type="match status" value="1"/>
</dbReference>
<feature type="region of interest" description="Disordered" evidence="2">
    <location>
        <begin position="145"/>
        <end position="224"/>
    </location>
</feature>
<dbReference type="Proteomes" id="UP000095751">
    <property type="component" value="Unassembled WGS sequence"/>
</dbReference>
<dbReference type="InterPro" id="IPR013766">
    <property type="entry name" value="Thioredoxin_domain"/>
</dbReference>